<evidence type="ECO:0000313" key="8">
    <source>
        <dbReference type="Proteomes" id="UP000391919"/>
    </source>
</evidence>
<dbReference type="Pfam" id="PF13520">
    <property type="entry name" value="AA_permease_2"/>
    <property type="match status" value="1"/>
</dbReference>
<dbReference type="PANTHER" id="PTHR45649">
    <property type="entry name" value="AMINO-ACID PERMEASE BAT1"/>
    <property type="match status" value="1"/>
</dbReference>
<proteinExistence type="predicted"/>
<feature type="transmembrane region" description="Helical" evidence="6">
    <location>
        <begin position="114"/>
        <end position="133"/>
    </location>
</feature>
<evidence type="ECO:0000256" key="1">
    <source>
        <dbReference type="ARBA" id="ARBA00004141"/>
    </source>
</evidence>
<dbReference type="GO" id="GO:0022857">
    <property type="term" value="F:transmembrane transporter activity"/>
    <property type="evidence" value="ECO:0007669"/>
    <property type="project" value="InterPro"/>
</dbReference>
<keyword evidence="5 6" id="KW-0472">Membrane</keyword>
<keyword evidence="3 6" id="KW-0812">Transmembrane</keyword>
<evidence type="ECO:0008006" key="9">
    <source>
        <dbReference type="Google" id="ProtNLM"/>
    </source>
</evidence>
<accession>A0A5J4JLU7</accession>
<keyword evidence="4 6" id="KW-1133">Transmembrane helix</keyword>
<dbReference type="GO" id="GO:0016020">
    <property type="term" value="C:membrane"/>
    <property type="evidence" value="ECO:0007669"/>
    <property type="project" value="UniProtKB-SubCell"/>
</dbReference>
<evidence type="ECO:0000256" key="4">
    <source>
        <dbReference type="ARBA" id="ARBA00022989"/>
    </source>
</evidence>
<dbReference type="Gene3D" id="1.20.1740.10">
    <property type="entry name" value="Amino acid/polyamine transporter I"/>
    <property type="match status" value="1"/>
</dbReference>
<dbReference type="AlphaFoldDB" id="A0A5J4JLU7"/>
<dbReference type="PANTHER" id="PTHR45649:SF26">
    <property type="entry name" value="OS04G0435100 PROTEIN"/>
    <property type="match status" value="1"/>
</dbReference>
<evidence type="ECO:0000256" key="2">
    <source>
        <dbReference type="ARBA" id="ARBA00022448"/>
    </source>
</evidence>
<dbReference type="Proteomes" id="UP000391919">
    <property type="component" value="Unassembled WGS sequence"/>
</dbReference>
<comment type="caution">
    <text evidence="7">The sequence shown here is derived from an EMBL/GenBank/DDBJ whole genome shotgun (WGS) entry which is preliminary data.</text>
</comment>
<feature type="transmembrane region" description="Helical" evidence="6">
    <location>
        <begin position="153"/>
        <end position="173"/>
    </location>
</feature>
<dbReference type="InterPro" id="IPR002293">
    <property type="entry name" value="AA/rel_permease1"/>
</dbReference>
<evidence type="ECO:0000313" key="7">
    <source>
        <dbReference type="EMBL" id="GER71538.1"/>
    </source>
</evidence>
<gene>
    <name evidence="7" type="ORF">BpJC7_28410</name>
</gene>
<reference evidence="7 8" key="1">
    <citation type="submission" date="2019-09" db="EMBL/GenBank/DDBJ databases">
        <title>Draft genome sequence of Bacillus sp. JC-7.</title>
        <authorList>
            <person name="Tanaka N."/>
            <person name="Shiwa Y."/>
            <person name="Fujita N."/>
            <person name="Tanasupawat S."/>
        </authorList>
    </citation>
    <scope>NUCLEOTIDE SEQUENCE [LARGE SCALE GENOMIC DNA]</scope>
    <source>
        <strain evidence="7 8">JC-7</strain>
    </source>
</reference>
<feature type="transmembrane region" description="Helical" evidence="6">
    <location>
        <begin position="58"/>
        <end position="78"/>
    </location>
</feature>
<feature type="transmembrane region" description="Helical" evidence="6">
    <location>
        <begin position="84"/>
        <end position="102"/>
    </location>
</feature>
<evidence type="ECO:0000256" key="3">
    <source>
        <dbReference type="ARBA" id="ARBA00022692"/>
    </source>
</evidence>
<evidence type="ECO:0000256" key="5">
    <source>
        <dbReference type="ARBA" id="ARBA00023136"/>
    </source>
</evidence>
<sequence>MGIGWPLVTIFVLLIAASLAELTLVIPTSGAFYHWASIFGGKGWGWFTAWFNMVGQVTIVAGIDFGCVGFASSLIFGNSTKSEILSVYAVILLSHAILNHIGIKIVAKLNDVSAIYHIIGVGTIIAALAYFGPEHNVGYLFHTGFSTATNSTTPYWFAFLIGLLQAQWTYTGYDASAHTSEETIDVKVRSPWGVYLSVAVSGLFGFIMIALVTISITNPQAVAEAGSNGFIVAVEQAMG</sequence>
<keyword evidence="8" id="KW-1185">Reference proteome</keyword>
<dbReference type="EMBL" id="BKZQ01000053">
    <property type="protein sequence ID" value="GER71538.1"/>
    <property type="molecule type" value="Genomic_DNA"/>
</dbReference>
<keyword evidence="2" id="KW-0813">Transport</keyword>
<evidence type="ECO:0000256" key="6">
    <source>
        <dbReference type="SAM" id="Phobius"/>
    </source>
</evidence>
<feature type="transmembrane region" description="Helical" evidence="6">
    <location>
        <begin position="194"/>
        <end position="216"/>
    </location>
</feature>
<name>A0A5J4JLU7_9BACI</name>
<protein>
    <recommendedName>
        <fullName evidence="9">Amino acid permease</fullName>
    </recommendedName>
</protein>
<comment type="subcellular location">
    <subcellularLocation>
        <location evidence="1">Membrane</location>
        <topology evidence="1">Multi-pass membrane protein</topology>
    </subcellularLocation>
</comment>
<organism evidence="7 8">
    <name type="scientific">Weizmannia acidilactici</name>
    <dbReference type="NCBI Taxonomy" id="2607726"/>
    <lineage>
        <taxon>Bacteria</taxon>
        <taxon>Bacillati</taxon>
        <taxon>Bacillota</taxon>
        <taxon>Bacilli</taxon>
        <taxon>Bacillales</taxon>
        <taxon>Bacillaceae</taxon>
        <taxon>Heyndrickxia</taxon>
    </lineage>
</organism>